<dbReference type="InterPro" id="IPR050580">
    <property type="entry name" value="2H_phosphoesterase_YjcG-like"/>
</dbReference>
<evidence type="ECO:0000313" key="2">
    <source>
        <dbReference type="Proteomes" id="UP001064971"/>
    </source>
</evidence>
<dbReference type="PANTHER" id="PTHR40037:SF1">
    <property type="entry name" value="PHOSPHOESTERASE SAOUHSC_00951-RELATED"/>
    <property type="match status" value="1"/>
</dbReference>
<dbReference type="Pfam" id="PF13563">
    <property type="entry name" value="2_5_RNA_ligase2"/>
    <property type="match status" value="1"/>
</dbReference>
<dbReference type="Gene3D" id="3.90.1140.10">
    <property type="entry name" value="Cyclic phosphodiesterase"/>
    <property type="match status" value="1"/>
</dbReference>
<reference evidence="1" key="1">
    <citation type="submission" date="2022-07" db="EMBL/GenBank/DDBJ databases">
        <title>Complete Genome Sequence of the Radioresistant Bacterium Deinococcus aetherius ST0316, Isolated from the Air Dust collected in Lower Stratosphere above Japan.</title>
        <authorList>
            <person name="Satoh K."/>
            <person name="Hagiwara K."/>
            <person name="Katsumata K."/>
            <person name="Kubo A."/>
            <person name="Yokobori S."/>
            <person name="Yamagishi A."/>
            <person name="Oono Y."/>
            <person name="Narumi I."/>
        </authorList>
    </citation>
    <scope>NUCLEOTIDE SEQUENCE</scope>
    <source>
        <strain evidence="1">ST0316</strain>
    </source>
</reference>
<dbReference type="EMBL" id="AP026560">
    <property type="protein sequence ID" value="BDP42103.1"/>
    <property type="molecule type" value="Genomic_DNA"/>
</dbReference>
<proteinExistence type="predicted"/>
<gene>
    <name evidence="1" type="ORF">DAETH_20720</name>
</gene>
<dbReference type="Proteomes" id="UP001064971">
    <property type="component" value="Chromosome"/>
</dbReference>
<dbReference type="PANTHER" id="PTHR40037">
    <property type="entry name" value="PHOSPHOESTERASE YJCG-RELATED"/>
    <property type="match status" value="1"/>
</dbReference>
<dbReference type="GO" id="GO:0016874">
    <property type="term" value="F:ligase activity"/>
    <property type="evidence" value="ECO:0007669"/>
    <property type="project" value="UniProtKB-KW"/>
</dbReference>
<dbReference type="RefSeq" id="WP_264774814.1">
    <property type="nucleotide sequence ID" value="NZ_AP026560.1"/>
</dbReference>
<name>A0ABM8AE95_9DEIO</name>
<keyword evidence="2" id="KW-1185">Reference proteome</keyword>
<dbReference type="SUPFAM" id="SSF55144">
    <property type="entry name" value="LigT-like"/>
    <property type="match status" value="1"/>
</dbReference>
<dbReference type="InterPro" id="IPR009097">
    <property type="entry name" value="Cyclic_Pdiesterase"/>
</dbReference>
<keyword evidence="1" id="KW-0436">Ligase</keyword>
<protein>
    <submittedName>
        <fullName evidence="1">2'-5' RNA ligase</fullName>
    </submittedName>
</protein>
<organism evidence="1 2">
    <name type="scientific">Deinococcus aetherius</name>
    <dbReference type="NCBI Taxonomy" id="200252"/>
    <lineage>
        <taxon>Bacteria</taxon>
        <taxon>Thermotogati</taxon>
        <taxon>Deinococcota</taxon>
        <taxon>Deinococci</taxon>
        <taxon>Deinococcales</taxon>
        <taxon>Deinococcaceae</taxon>
        <taxon>Deinococcus</taxon>
    </lineage>
</organism>
<accession>A0ABM8AE95</accession>
<sequence>MTLPPPALAPAPPASQALHSLVAWPPEVLDTWLRRTQERLGVRGFGLPHLNLRAPFRTDLGGPELVAAFRDVLRGQEAFEVRIKGWKRLPHVIFLECELSPALARLHALALSVGPSSRAPHDGPDYTPHLTLGLGILSCAEEELWDEVKRLTPPVDAFTVTALSLTREERGEVLELHTFPLECPEEAQERLRVAHGC</sequence>
<evidence type="ECO:0000313" key="1">
    <source>
        <dbReference type="EMBL" id="BDP42103.1"/>
    </source>
</evidence>